<keyword evidence="2 15" id="KW-1003">Cell membrane</keyword>
<comment type="cofactor">
    <cofactor evidence="15">
        <name>Zn(2+)</name>
        <dbReference type="ChEBI" id="CHEBI:29105"/>
    </cofactor>
    <text evidence="15">Binds 2 Zn(2+) ions per homotetramer.</text>
</comment>
<evidence type="ECO:0000256" key="13">
    <source>
        <dbReference type="ARBA" id="ARBA00022884"/>
    </source>
</evidence>
<dbReference type="InterPro" id="IPR048583">
    <property type="entry name" value="RNase_E_G_thioredoxin-like"/>
</dbReference>
<dbReference type="Gene3D" id="2.40.50.140">
    <property type="entry name" value="Nucleic acid-binding proteins"/>
    <property type="match status" value="1"/>
</dbReference>
<evidence type="ECO:0000256" key="12">
    <source>
        <dbReference type="ARBA" id="ARBA00022842"/>
    </source>
</evidence>
<feature type="compositionally biased region" description="Basic and acidic residues" evidence="16">
    <location>
        <begin position="602"/>
        <end position="613"/>
    </location>
</feature>
<dbReference type="SMART" id="SM00316">
    <property type="entry name" value="S1"/>
    <property type="match status" value="1"/>
</dbReference>
<evidence type="ECO:0000256" key="9">
    <source>
        <dbReference type="ARBA" id="ARBA00022730"/>
    </source>
</evidence>
<keyword evidence="15" id="KW-0862">Zinc</keyword>
<feature type="compositionally biased region" description="Low complexity" evidence="16">
    <location>
        <begin position="547"/>
        <end position="560"/>
    </location>
</feature>
<name>A0A6I6CZF8_9GAMM</name>
<feature type="compositionally biased region" description="Basic and acidic residues" evidence="16">
    <location>
        <begin position="719"/>
        <end position="729"/>
    </location>
</feature>
<comment type="function">
    <text evidence="15">Endoribonuclease that plays a central role in RNA processing and decay. Required for the maturation of 5S and 16S rRNAs and the majority of tRNAs. Also involved in the degradation of most mRNAs.</text>
</comment>
<organism evidence="18 19">
    <name type="scientific">Guyparkeria halophila</name>
    <dbReference type="NCBI Taxonomy" id="47960"/>
    <lineage>
        <taxon>Bacteria</taxon>
        <taxon>Pseudomonadati</taxon>
        <taxon>Pseudomonadota</taxon>
        <taxon>Gammaproteobacteria</taxon>
        <taxon>Chromatiales</taxon>
        <taxon>Thioalkalibacteraceae</taxon>
        <taxon>Guyparkeria</taxon>
    </lineage>
</organism>
<dbReference type="GO" id="GO:0009898">
    <property type="term" value="C:cytoplasmic side of plasma membrane"/>
    <property type="evidence" value="ECO:0007669"/>
    <property type="project" value="UniProtKB-UniRule"/>
</dbReference>
<comment type="catalytic activity">
    <reaction evidence="15">
        <text>Endonucleolytic cleavage of single-stranded RNA in A- and U-rich regions.</text>
        <dbReference type="EC" id="3.1.26.12"/>
    </reaction>
</comment>
<dbReference type="InterPro" id="IPR003029">
    <property type="entry name" value="S1_domain"/>
</dbReference>
<evidence type="ECO:0000256" key="5">
    <source>
        <dbReference type="ARBA" id="ARBA00022552"/>
    </source>
</evidence>
<dbReference type="SUPFAM" id="SSF50249">
    <property type="entry name" value="Nucleic acid-binding proteins"/>
    <property type="match status" value="1"/>
</dbReference>
<comment type="subcellular location">
    <subcellularLocation>
        <location evidence="15">Cytoplasm</location>
    </subcellularLocation>
    <subcellularLocation>
        <location evidence="15">Cell inner membrane</location>
        <topology evidence="15">Peripheral membrane protein</topology>
        <orientation evidence="15">Cytoplasmic side</orientation>
    </subcellularLocation>
</comment>
<dbReference type="EC" id="3.1.26.12" evidence="15"/>
<dbReference type="CDD" id="cd04453">
    <property type="entry name" value="S1_RNase_E"/>
    <property type="match status" value="1"/>
</dbReference>
<dbReference type="Pfam" id="PF00575">
    <property type="entry name" value="S1"/>
    <property type="match status" value="1"/>
</dbReference>
<comment type="subunit">
    <text evidence="15">Component of the RNA degradosome, which is a multiprotein complex involved in RNA processing and mRNA degradation. Within the RNA degradosome, RNase E assembles into a homotetramer formed by a dimer of dimers.</text>
</comment>
<keyword evidence="11 15" id="KW-0378">Hydrolase</keyword>
<sequence length="948" mass="102202">MKRMLINATHSEEIRVALVDGQRLYDIDIETPSREQKKANIYKATITRIEPSLEAVFVNYGANRHGFLPFKEISPEYFDPKAVDDKGRPIIKDALKEGQELIVQVEKEERGNKGAALTTLVSLAGRYLVVMPNNPKAGGVSRRIEGDDRAEIKAALAQLNVPAGMGLIVRTAGVGRDVEELQWDLDYLVQVWTAIHEAAESRQAPFLIYQESNLIIRALRDYMRNDIGEILIDEPTIYQQAMDFVQMVTPKVAEKIKLYDDPTPLFSRYQIESQIESAYQRNVTLPSGGELVFDVAEAMTAVDINSGRNTKGQDIEDTAFNTNLEAAEEIARQLRLRDLGGLIVIDFIDMGSSKHQREVENRLRDSLKYDRARVQTSRISRFGLLEMSRQRLRASLEESSQHMCPRCNGQGVIRSVESLSLAILRLLVDEAMKDNTGRVIAQVPIDVATYLLNEKRDQINEIEQANNVDLLLIPNINLETPHYEIERVRADDSEARSRDVQQLIEPLTVETPSPEPRHRQAEKAAVQTIPRPAQPASEKAAEPAPAPAATKAKAVEAPAAPQRPTANGAVSLLRRVVGQLFGARADEEEGAETASRRGKPSGKGDEKSADRSGRKGGGRRQAAGDGGEKAKSARDESQDKGQGKGKSGSRRRRGRGRRGNGGNAAQQTGGQKPEQQKSEQPSDTTKADTKGKAESSAGKPSGDTSGKGGQGGPGNKGRGRGDRGPKSEPRTPPPLGERERQMVEQQLAAPISEGKSLPLDVAKKKGVAEELPPNAAVRLESSDRLVKASDTKTSKAAATASVTPAAAPTEASAEVTDSGKSEQAASKAAETAPTQGQPVKEDAAETPPTVEPVADEAKPVAEAEPSSVSETAAKAENPQAAEPADAAPTADSAAEKAEAPVAKAPEEKGSKEQSAEPTAEANAAETLEAASSNESAAESTTDEEKRER</sequence>
<dbReference type="InterPro" id="IPR012340">
    <property type="entry name" value="NA-bd_OB-fold"/>
</dbReference>
<feature type="region of interest" description="Disordered" evidence="16">
    <location>
        <begin position="489"/>
        <end position="563"/>
    </location>
</feature>
<keyword evidence="8 15" id="KW-0479">Metal-binding</keyword>
<dbReference type="InterPro" id="IPR019307">
    <property type="entry name" value="RNA-bd_AU-1/RNase_E/G"/>
</dbReference>
<dbReference type="GO" id="GO:0000287">
    <property type="term" value="F:magnesium ion binding"/>
    <property type="evidence" value="ECO:0007669"/>
    <property type="project" value="UniProtKB-UniRule"/>
</dbReference>
<dbReference type="AlphaFoldDB" id="A0A6I6CZF8"/>
<evidence type="ECO:0000256" key="2">
    <source>
        <dbReference type="ARBA" id="ARBA00022475"/>
    </source>
</evidence>
<keyword evidence="4 15" id="KW-0997">Cell inner membrane</keyword>
<gene>
    <name evidence="15" type="primary">rne</name>
    <name evidence="18" type="ORF">GM160_07825</name>
</gene>
<evidence type="ECO:0000256" key="6">
    <source>
        <dbReference type="ARBA" id="ARBA00022694"/>
    </source>
</evidence>
<dbReference type="NCBIfam" id="NF008074">
    <property type="entry name" value="PRK10811.1"/>
    <property type="match status" value="1"/>
</dbReference>
<feature type="domain" description="S1 motif" evidence="17">
    <location>
        <begin position="39"/>
        <end position="120"/>
    </location>
</feature>
<dbReference type="KEGG" id="ghl:GM160_07825"/>
<dbReference type="RefSeq" id="WP_156574360.1">
    <property type="nucleotide sequence ID" value="NZ_CP046415.1"/>
</dbReference>
<feature type="compositionally biased region" description="Basic and acidic residues" evidence="16">
    <location>
        <begin position="893"/>
        <end position="914"/>
    </location>
</feature>
<evidence type="ECO:0000256" key="14">
    <source>
        <dbReference type="ARBA" id="ARBA00023136"/>
    </source>
</evidence>
<feature type="compositionally biased region" description="Low complexity" evidence="16">
    <location>
        <begin position="915"/>
        <end position="939"/>
    </location>
</feature>
<dbReference type="GO" id="GO:0008995">
    <property type="term" value="F:ribonuclease E activity"/>
    <property type="evidence" value="ECO:0007669"/>
    <property type="project" value="UniProtKB-EC"/>
</dbReference>
<feature type="binding site" evidence="15">
    <location>
        <position position="404"/>
    </location>
    <ligand>
        <name>Zn(2+)</name>
        <dbReference type="ChEBI" id="CHEBI:29105"/>
        <note>ligand shared between dimeric partners</note>
    </ligand>
</feature>
<comment type="cofactor">
    <cofactor evidence="15">
        <name>Mg(2+)</name>
        <dbReference type="ChEBI" id="CHEBI:18420"/>
    </cofactor>
    <text evidence="15">Binds 1 Mg(2+) ion per subunit.</text>
</comment>
<dbReference type="InterPro" id="IPR004659">
    <property type="entry name" value="RNase_E/G"/>
</dbReference>
<dbReference type="GO" id="GO:0005737">
    <property type="term" value="C:cytoplasm"/>
    <property type="evidence" value="ECO:0007669"/>
    <property type="project" value="UniProtKB-SubCell"/>
</dbReference>
<evidence type="ECO:0000256" key="3">
    <source>
        <dbReference type="ARBA" id="ARBA00022490"/>
    </source>
</evidence>
<dbReference type="GO" id="GO:0006364">
    <property type="term" value="P:rRNA processing"/>
    <property type="evidence" value="ECO:0007669"/>
    <property type="project" value="UniProtKB-UniRule"/>
</dbReference>
<dbReference type="HAMAP" id="MF_00970">
    <property type="entry name" value="RNase_E"/>
    <property type="match status" value="1"/>
</dbReference>
<evidence type="ECO:0000256" key="10">
    <source>
        <dbReference type="ARBA" id="ARBA00022759"/>
    </source>
</evidence>
<evidence type="ECO:0000256" key="11">
    <source>
        <dbReference type="ARBA" id="ARBA00022801"/>
    </source>
</evidence>
<feature type="compositionally biased region" description="Low complexity" evidence="16">
    <location>
        <begin position="794"/>
        <end position="816"/>
    </location>
</feature>
<evidence type="ECO:0000256" key="8">
    <source>
        <dbReference type="ARBA" id="ARBA00022723"/>
    </source>
</evidence>
<dbReference type="PANTHER" id="PTHR30001:SF1">
    <property type="entry name" value="RIBONUCLEASE E_G-LIKE PROTEIN, CHLOROPLASTIC"/>
    <property type="match status" value="1"/>
</dbReference>
<feature type="compositionally biased region" description="Gly residues" evidence="16">
    <location>
        <begin position="705"/>
        <end position="716"/>
    </location>
</feature>
<evidence type="ECO:0000256" key="15">
    <source>
        <dbReference type="HAMAP-Rule" id="MF_00970"/>
    </source>
</evidence>
<keyword evidence="9 15" id="KW-0699">rRNA-binding</keyword>
<proteinExistence type="inferred from homology"/>
<dbReference type="EMBL" id="CP046415">
    <property type="protein sequence ID" value="QGT78810.1"/>
    <property type="molecule type" value="Genomic_DNA"/>
</dbReference>
<keyword evidence="7 15" id="KW-0540">Nuclease</keyword>
<dbReference type="GO" id="GO:0008270">
    <property type="term" value="F:zinc ion binding"/>
    <property type="evidence" value="ECO:0007669"/>
    <property type="project" value="UniProtKB-UniRule"/>
</dbReference>
<feature type="compositionally biased region" description="Basic and acidic residues" evidence="16">
    <location>
        <begin position="780"/>
        <end position="793"/>
    </location>
</feature>
<dbReference type="GO" id="GO:0000049">
    <property type="term" value="F:tRNA binding"/>
    <property type="evidence" value="ECO:0007669"/>
    <property type="project" value="UniProtKB-KW"/>
</dbReference>
<feature type="compositionally biased region" description="Low complexity" evidence="16">
    <location>
        <begin position="875"/>
        <end position="892"/>
    </location>
</feature>
<evidence type="ECO:0000256" key="7">
    <source>
        <dbReference type="ARBA" id="ARBA00022722"/>
    </source>
</evidence>
<evidence type="ECO:0000256" key="4">
    <source>
        <dbReference type="ARBA" id="ARBA00022519"/>
    </source>
</evidence>
<dbReference type="Pfam" id="PF20833">
    <property type="entry name" value="RNase_E_G_Thio"/>
    <property type="match status" value="1"/>
</dbReference>
<dbReference type="PANTHER" id="PTHR30001">
    <property type="entry name" value="RIBONUCLEASE"/>
    <property type="match status" value="1"/>
</dbReference>
<feature type="region of interest" description="Required for zinc-mediated homotetramerization and catalytic activity" evidence="15">
    <location>
        <begin position="404"/>
        <end position="407"/>
    </location>
</feature>
<dbReference type="Gene3D" id="3.40.1260.20">
    <property type="entry name" value="Ribonuclease E, catalytic domain"/>
    <property type="match status" value="1"/>
</dbReference>
<keyword evidence="3 15" id="KW-0963">Cytoplasm</keyword>
<feature type="region of interest" description="Disordered" evidence="16">
    <location>
        <begin position="584"/>
        <end position="948"/>
    </location>
</feature>
<keyword evidence="5 15" id="KW-0698">rRNA processing</keyword>
<evidence type="ECO:0000313" key="19">
    <source>
        <dbReference type="Proteomes" id="UP000427716"/>
    </source>
</evidence>
<dbReference type="NCBIfam" id="TIGR00757">
    <property type="entry name" value="RNaseEG"/>
    <property type="match status" value="1"/>
</dbReference>
<comment type="similarity">
    <text evidence="1">Belongs to the RNase E/G family. RNase G subfamily.</text>
</comment>
<keyword evidence="10 15" id="KW-0255">Endonuclease</keyword>
<keyword evidence="19" id="KW-1185">Reference proteome</keyword>
<feature type="compositionally biased region" description="Basic residues" evidence="16">
    <location>
        <begin position="647"/>
        <end position="658"/>
    </location>
</feature>
<dbReference type="GO" id="GO:0006402">
    <property type="term" value="P:mRNA catabolic process"/>
    <property type="evidence" value="ECO:0007669"/>
    <property type="project" value="UniProtKB-UniRule"/>
</dbReference>
<evidence type="ECO:0000256" key="16">
    <source>
        <dbReference type="SAM" id="MobiDB-lite"/>
    </source>
</evidence>
<dbReference type="GO" id="GO:0019843">
    <property type="term" value="F:rRNA binding"/>
    <property type="evidence" value="ECO:0007669"/>
    <property type="project" value="UniProtKB-KW"/>
</dbReference>
<feature type="compositionally biased region" description="Basic and acidic residues" evidence="16">
    <location>
        <begin position="626"/>
        <end position="642"/>
    </location>
</feature>
<dbReference type="GO" id="GO:0008033">
    <property type="term" value="P:tRNA processing"/>
    <property type="evidence" value="ECO:0007669"/>
    <property type="project" value="UniProtKB-UniRule"/>
</dbReference>
<protein>
    <recommendedName>
        <fullName evidence="15">Ribonuclease E</fullName>
        <shortName evidence="15">RNase E</shortName>
        <ecNumber evidence="15">3.1.26.12</ecNumber>
    </recommendedName>
</protein>
<keyword evidence="6 15" id="KW-0819">tRNA processing</keyword>
<keyword evidence="12 15" id="KW-0460">Magnesium</keyword>
<feature type="binding site" evidence="15">
    <location>
        <position position="407"/>
    </location>
    <ligand>
        <name>Zn(2+)</name>
        <dbReference type="ChEBI" id="CHEBI:29105"/>
        <note>ligand shared between dimeric partners</note>
    </ligand>
</feature>
<evidence type="ECO:0000256" key="1">
    <source>
        <dbReference type="ARBA" id="ARBA00005663"/>
    </source>
</evidence>
<keyword evidence="14 15" id="KW-0472">Membrane</keyword>
<feature type="binding site" evidence="15">
    <location>
        <position position="346"/>
    </location>
    <ligand>
        <name>Mg(2+)</name>
        <dbReference type="ChEBI" id="CHEBI:18420"/>
        <note>catalytic</note>
    </ligand>
</feature>
<dbReference type="Proteomes" id="UP000427716">
    <property type="component" value="Chromosome"/>
</dbReference>
<reference evidence="18 19" key="1">
    <citation type="submission" date="2019-11" db="EMBL/GenBank/DDBJ databases">
        <authorList>
            <person name="Zhang J."/>
            <person name="Sun C."/>
        </authorList>
    </citation>
    <scope>NUCLEOTIDE SEQUENCE [LARGE SCALE GENOMIC DNA]</scope>
    <source>
        <strain evidence="19">sp2</strain>
    </source>
</reference>
<dbReference type="InterPro" id="IPR028878">
    <property type="entry name" value="RNase_E"/>
</dbReference>
<dbReference type="Pfam" id="PF10150">
    <property type="entry name" value="RNase_E_G"/>
    <property type="match status" value="1"/>
</dbReference>
<evidence type="ECO:0000259" key="17">
    <source>
        <dbReference type="PROSITE" id="PS50126"/>
    </source>
</evidence>
<accession>A0A6I6CZF8</accession>
<feature type="compositionally biased region" description="Basic and acidic residues" evidence="16">
    <location>
        <begin position="489"/>
        <end position="499"/>
    </location>
</feature>
<feature type="binding site" evidence="15">
    <location>
        <position position="303"/>
    </location>
    <ligand>
        <name>Mg(2+)</name>
        <dbReference type="ChEBI" id="CHEBI:18420"/>
        <note>catalytic</note>
    </ligand>
</feature>
<keyword evidence="13 15" id="KW-0694">RNA-binding</keyword>
<comment type="similarity">
    <text evidence="15">Belongs to the RNase E/G family. RNase E subfamily.</text>
</comment>
<keyword evidence="15" id="KW-0820">tRNA-binding</keyword>
<evidence type="ECO:0000313" key="18">
    <source>
        <dbReference type="EMBL" id="QGT78810.1"/>
    </source>
</evidence>
<dbReference type="PROSITE" id="PS50126">
    <property type="entry name" value="S1"/>
    <property type="match status" value="1"/>
</dbReference>